<dbReference type="SUPFAM" id="SSF56672">
    <property type="entry name" value="DNA/RNA polymerases"/>
    <property type="match status" value="1"/>
</dbReference>
<accession>A0A803NW25</accession>
<keyword evidence="3" id="KW-1185">Reference proteome</keyword>
<dbReference type="EnsemblPlants" id="evm.model.02.2027">
    <property type="protein sequence ID" value="cds.evm.model.02.2027"/>
    <property type="gene ID" value="evm.TU.02.2027"/>
</dbReference>
<evidence type="ECO:0000313" key="3">
    <source>
        <dbReference type="Proteomes" id="UP000596661"/>
    </source>
</evidence>
<dbReference type="InterPro" id="IPR000477">
    <property type="entry name" value="RT_dom"/>
</dbReference>
<dbReference type="AlphaFoldDB" id="A0A803NW25"/>
<proteinExistence type="predicted"/>
<dbReference type="EMBL" id="UZAU01000229">
    <property type="status" value="NOT_ANNOTATED_CDS"/>
    <property type="molecule type" value="Genomic_DNA"/>
</dbReference>
<dbReference type="Pfam" id="PF00078">
    <property type="entry name" value="RVT_1"/>
    <property type="match status" value="1"/>
</dbReference>
<name>A0A803NW25_CANSA</name>
<evidence type="ECO:0000259" key="1">
    <source>
        <dbReference type="Pfam" id="PF00078"/>
    </source>
</evidence>
<dbReference type="InterPro" id="IPR043502">
    <property type="entry name" value="DNA/RNA_pol_sf"/>
</dbReference>
<dbReference type="PANTHER" id="PTHR33116">
    <property type="entry name" value="REVERSE TRANSCRIPTASE ZINC-BINDING DOMAIN-CONTAINING PROTEIN-RELATED-RELATED"/>
    <property type="match status" value="1"/>
</dbReference>
<dbReference type="Gramene" id="evm.model.02.2027">
    <property type="protein sequence ID" value="cds.evm.model.02.2027"/>
    <property type="gene ID" value="evm.TU.02.2027"/>
</dbReference>
<sequence>MVAFEVMHYLKRKRKRRDVYMALKLDLSKAYDRIEWSFLREMMSRMGFHARFINLILATVSTIRYMVVHAGKELCPITLERGIRQGDPIFPTYFCFVLRGFLHRRFETASALRGCKVVNGAPVISHILFVDDSYVYYRATEREVSNVLRLLHLFEMASGQKVSFSKSSIFFSVNTPTVLKTRICGILGMELTNENSTYLGLPCTMGRNKDAMLGFVKDKMQKHIQSWEGRLLPKVGHEILLKTIAQSSSKLYNASLSLAYEDMFSLGRIDV</sequence>
<evidence type="ECO:0000313" key="2">
    <source>
        <dbReference type="EnsemblPlants" id="cds.evm.model.02.2027"/>
    </source>
</evidence>
<feature type="domain" description="Reverse transcriptase" evidence="1">
    <location>
        <begin position="14"/>
        <end position="200"/>
    </location>
</feature>
<dbReference type="PANTHER" id="PTHR33116:SF86">
    <property type="entry name" value="REVERSE TRANSCRIPTASE DOMAIN-CONTAINING PROTEIN"/>
    <property type="match status" value="1"/>
</dbReference>
<dbReference type="Proteomes" id="UP000596661">
    <property type="component" value="Chromosome 2"/>
</dbReference>
<reference evidence="2" key="2">
    <citation type="submission" date="2021-03" db="UniProtKB">
        <authorList>
            <consortium name="EnsemblPlants"/>
        </authorList>
    </citation>
    <scope>IDENTIFICATION</scope>
</reference>
<protein>
    <recommendedName>
        <fullName evidence="1">Reverse transcriptase domain-containing protein</fullName>
    </recommendedName>
</protein>
<reference evidence="2" key="1">
    <citation type="submission" date="2018-11" db="EMBL/GenBank/DDBJ databases">
        <authorList>
            <person name="Grassa J C."/>
        </authorList>
    </citation>
    <scope>NUCLEOTIDE SEQUENCE [LARGE SCALE GENOMIC DNA]</scope>
</reference>
<organism evidence="2 3">
    <name type="scientific">Cannabis sativa</name>
    <name type="common">Hemp</name>
    <name type="synonym">Marijuana</name>
    <dbReference type="NCBI Taxonomy" id="3483"/>
    <lineage>
        <taxon>Eukaryota</taxon>
        <taxon>Viridiplantae</taxon>
        <taxon>Streptophyta</taxon>
        <taxon>Embryophyta</taxon>
        <taxon>Tracheophyta</taxon>
        <taxon>Spermatophyta</taxon>
        <taxon>Magnoliopsida</taxon>
        <taxon>eudicotyledons</taxon>
        <taxon>Gunneridae</taxon>
        <taxon>Pentapetalae</taxon>
        <taxon>rosids</taxon>
        <taxon>fabids</taxon>
        <taxon>Rosales</taxon>
        <taxon>Cannabaceae</taxon>
        <taxon>Cannabis</taxon>
    </lineage>
</organism>
<dbReference type="OMA" id="IAREMTH"/>